<evidence type="ECO:0000256" key="2">
    <source>
        <dbReference type="ARBA" id="ARBA00013081"/>
    </source>
</evidence>
<evidence type="ECO:0000313" key="9">
    <source>
        <dbReference type="Proteomes" id="UP000325577"/>
    </source>
</evidence>
<comment type="subcellular location">
    <subcellularLocation>
        <location evidence="1">Nucleus</location>
    </subcellularLocation>
</comment>
<dbReference type="PANTHER" id="PTHR23081:SF36">
    <property type="entry name" value="RNA POLYMERASE II SUBUNIT A C-TERMINAL DOMAIN PHOSPHATASE"/>
    <property type="match status" value="1"/>
</dbReference>
<dbReference type="PANTHER" id="PTHR23081">
    <property type="entry name" value="RNA POLYMERASE II CTD PHOSPHATASE"/>
    <property type="match status" value="1"/>
</dbReference>
<proteinExistence type="predicted"/>
<keyword evidence="4" id="KW-0539">Nucleus</keyword>
<evidence type="ECO:0000256" key="1">
    <source>
        <dbReference type="ARBA" id="ARBA00004123"/>
    </source>
</evidence>
<evidence type="ECO:0000256" key="6">
    <source>
        <dbReference type="ARBA" id="ARBA00048336"/>
    </source>
</evidence>
<dbReference type="EMBL" id="CM018047">
    <property type="protein sequence ID" value="KAA8522879.1"/>
    <property type="molecule type" value="Genomic_DNA"/>
</dbReference>
<dbReference type="Gene3D" id="3.40.50.1000">
    <property type="entry name" value="HAD superfamily/HAD-like"/>
    <property type="match status" value="1"/>
</dbReference>
<dbReference type="InterPro" id="IPR023214">
    <property type="entry name" value="HAD_sf"/>
</dbReference>
<protein>
    <recommendedName>
        <fullName evidence="2">protein-serine/threonine phosphatase</fullName>
        <ecNumber evidence="2">3.1.3.16</ecNumber>
    </recommendedName>
</protein>
<evidence type="ECO:0000256" key="4">
    <source>
        <dbReference type="ARBA" id="ARBA00023242"/>
    </source>
</evidence>
<dbReference type="OrthoDB" id="10249888at2759"/>
<dbReference type="AlphaFoldDB" id="A0A5J4ZXT2"/>
<gene>
    <name evidence="8" type="ORF">F0562_009302</name>
</gene>
<comment type="catalytic activity">
    <reaction evidence="5">
        <text>O-phospho-L-seryl-[protein] + H2O = L-seryl-[protein] + phosphate</text>
        <dbReference type="Rhea" id="RHEA:20629"/>
        <dbReference type="Rhea" id="RHEA-COMP:9863"/>
        <dbReference type="Rhea" id="RHEA-COMP:11604"/>
        <dbReference type="ChEBI" id="CHEBI:15377"/>
        <dbReference type="ChEBI" id="CHEBI:29999"/>
        <dbReference type="ChEBI" id="CHEBI:43474"/>
        <dbReference type="ChEBI" id="CHEBI:83421"/>
        <dbReference type="EC" id="3.1.3.16"/>
    </reaction>
</comment>
<dbReference type="EC" id="3.1.3.16" evidence="2"/>
<evidence type="ECO:0000256" key="7">
    <source>
        <dbReference type="SAM" id="MobiDB-lite"/>
    </source>
</evidence>
<dbReference type="GO" id="GO:0005634">
    <property type="term" value="C:nucleus"/>
    <property type="evidence" value="ECO:0007669"/>
    <property type="project" value="UniProtKB-SubCell"/>
</dbReference>
<comment type="catalytic activity">
    <reaction evidence="6">
        <text>O-phospho-L-threonyl-[protein] + H2O = L-threonyl-[protein] + phosphate</text>
        <dbReference type="Rhea" id="RHEA:47004"/>
        <dbReference type="Rhea" id="RHEA-COMP:11060"/>
        <dbReference type="Rhea" id="RHEA-COMP:11605"/>
        <dbReference type="ChEBI" id="CHEBI:15377"/>
        <dbReference type="ChEBI" id="CHEBI:30013"/>
        <dbReference type="ChEBI" id="CHEBI:43474"/>
        <dbReference type="ChEBI" id="CHEBI:61977"/>
        <dbReference type="EC" id="3.1.3.16"/>
    </reaction>
</comment>
<dbReference type="Proteomes" id="UP000325577">
    <property type="component" value="Linkage Group LG4"/>
</dbReference>
<sequence length="166" mass="18689">MSLVTDSPIHSSSNSDFAAILDAELDSDSDTSVDQEDEDDYDSAFERCKVEVLESTEDPQDSTSHGDPKQSLDLTLLNSTRFLDVRPEEEYLKSQTDSLQDVSKGSLFRLDSMHMLTKLRPFVHTFLKEASKFFEITSIGKAQGEFDTDGKISFLCFELSAIWLQL</sequence>
<reference evidence="8 9" key="1">
    <citation type="submission" date="2019-09" db="EMBL/GenBank/DDBJ databases">
        <title>A chromosome-level genome assembly of the Chinese tupelo Nyssa sinensis.</title>
        <authorList>
            <person name="Yang X."/>
            <person name="Kang M."/>
            <person name="Yang Y."/>
            <person name="Xiong H."/>
            <person name="Wang M."/>
            <person name="Zhang Z."/>
            <person name="Wang Z."/>
            <person name="Wu H."/>
            <person name="Ma T."/>
            <person name="Liu J."/>
            <person name="Xi Z."/>
        </authorList>
    </citation>
    <scope>NUCLEOTIDE SEQUENCE [LARGE SCALE GENOMIC DNA]</scope>
    <source>
        <strain evidence="8">J267</strain>
        <tissue evidence="8">Leaf</tissue>
    </source>
</reference>
<dbReference type="InterPro" id="IPR039189">
    <property type="entry name" value="Fcp1"/>
</dbReference>
<keyword evidence="9" id="KW-1185">Reference proteome</keyword>
<keyword evidence="3" id="KW-0378">Hydrolase</keyword>
<accession>A0A5J4ZXT2</accession>
<organism evidence="8 9">
    <name type="scientific">Nyssa sinensis</name>
    <dbReference type="NCBI Taxonomy" id="561372"/>
    <lineage>
        <taxon>Eukaryota</taxon>
        <taxon>Viridiplantae</taxon>
        <taxon>Streptophyta</taxon>
        <taxon>Embryophyta</taxon>
        <taxon>Tracheophyta</taxon>
        <taxon>Spermatophyta</taxon>
        <taxon>Magnoliopsida</taxon>
        <taxon>eudicotyledons</taxon>
        <taxon>Gunneridae</taxon>
        <taxon>Pentapetalae</taxon>
        <taxon>asterids</taxon>
        <taxon>Cornales</taxon>
        <taxon>Nyssaceae</taxon>
        <taxon>Nyssa</taxon>
    </lineage>
</organism>
<evidence type="ECO:0000256" key="3">
    <source>
        <dbReference type="ARBA" id="ARBA00022801"/>
    </source>
</evidence>
<name>A0A5J4ZXT2_9ASTE</name>
<feature type="region of interest" description="Disordered" evidence="7">
    <location>
        <begin position="53"/>
        <end position="72"/>
    </location>
</feature>
<evidence type="ECO:0000313" key="8">
    <source>
        <dbReference type="EMBL" id="KAA8522879.1"/>
    </source>
</evidence>
<evidence type="ECO:0000256" key="5">
    <source>
        <dbReference type="ARBA" id="ARBA00047761"/>
    </source>
</evidence>
<dbReference type="GO" id="GO:0008420">
    <property type="term" value="F:RNA polymerase II CTD heptapeptide repeat phosphatase activity"/>
    <property type="evidence" value="ECO:0007669"/>
    <property type="project" value="InterPro"/>
</dbReference>